<reference evidence="2" key="1">
    <citation type="submission" date="2020-05" db="EMBL/GenBank/DDBJ databases">
        <authorList>
            <person name="Chiriac C."/>
            <person name="Salcher M."/>
            <person name="Ghai R."/>
            <person name="Kavagutti S V."/>
        </authorList>
    </citation>
    <scope>NUCLEOTIDE SEQUENCE</scope>
</reference>
<dbReference type="GO" id="GO:0005886">
    <property type="term" value="C:plasma membrane"/>
    <property type="evidence" value="ECO:0007669"/>
    <property type="project" value="TreeGrafter"/>
</dbReference>
<organism evidence="2">
    <name type="scientific">freshwater metagenome</name>
    <dbReference type="NCBI Taxonomy" id="449393"/>
    <lineage>
        <taxon>unclassified sequences</taxon>
        <taxon>metagenomes</taxon>
        <taxon>ecological metagenomes</taxon>
    </lineage>
</organism>
<proteinExistence type="predicted"/>
<feature type="transmembrane region" description="Helical" evidence="1">
    <location>
        <begin position="49"/>
        <end position="69"/>
    </location>
</feature>
<dbReference type="PANTHER" id="PTHR37313">
    <property type="entry name" value="UPF0749 PROTEIN RV1825"/>
    <property type="match status" value="1"/>
</dbReference>
<name>A0A6J6C7L9_9ZZZZ</name>
<dbReference type="AlphaFoldDB" id="A0A6J6C7L9"/>
<keyword evidence="1" id="KW-0812">Transmembrane</keyword>
<evidence type="ECO:0000313" key="2">
    <source>
        <dbReference type="EMBL" id="CAB4547380.1"/>
    </source>
</evidence>
<gene>
    <name evidence="2" type="ORF">UFOPK1446_00806</name>
</gene>
<dbReference type="PANTHER" id="PTHR37313:SF1">
    <property type="entry name" value="UPF0749 PROTEIN RV1823"/>
    <property type="match status" value="1"/>
</dbReference>
<protein>
    <submittedName>
        <fullName evidence="2">Unannotated protein</fullName>
    </submittedName>
</protein>
<dbReference type="InterPro" id="IPR010273">
    <property type="entry name" value="DUF881"/>
</dbReference>
<accession>A0A6J6C7L9</accession>
<sequence>MSSTLSTDPSLGLLRSLTENALDPDYELHAHSQRTRDQVAKENSPRGRLLAAAVLVVAAALVVGGAMGLERVNSGVRSQAEQLRTKAQLGLVATDDKSAQVQELRSSIQSLSRTKSLAAPQSASVASAVGVAPLEGAGLAVTLSDATSISGRSAADTQLGQVLDADVQGVVNALWAAGAQGIAVNGQRITSLSAIRSAGDAILVNYRPLNPPYVVEAVGNSRQMLPRFDDSAAVQDLRTAAQNYGLGLTTSTIDSMRLAPANAVLRYATPVPGSETNS</sequence>
<dbReference type="Gene3D" id="3.30.70.1880">
    <property type="entry name" value="Protein of unknown function DUF881"/>
    <property type="match status" value="1"/>
</dbReference>
<dbReference type="EMBL" id="CAEZSO010000158">
    <property type="protein sequence ID" value="CAB4547380.1"/>
    <property type="molecule type" value="Genomic_DNA"/>
</dbReference>
<dbReference type="Pfam" id="PF05949">
    <property type="entry name" value="DUF881"/>
    <property type="match status" value="1"/>
</dbReference>
<keyword evidence="1" id="KW-0472">Membrane</keyword>
<evidence type="ECO:0000256" key="1">
    <source>
        <dbReference type="SAM" id="Phobius"/>
    </source>
</evidence>
<keyword evidence="1" id="KW-1133">Transmembrane helix</keyword>